<gene>
    <name evidence="1" type="ORF">OWV82_018125</name>
</gene>
<keyword evidence="2" id="KW-1185">Reference proteome</keyword>
<dbReference type="EMBL" id="CM051403">
    <property type="protein sequence ID" value="KAJ4708125.1"/>
    <property type="molecule type" value="Genomic_DNA"/>
</dbReference>
<evidence type="ECO:0000313" key="2">
    <source>
        <dbReference type="Proteomes" id="UP001164539"/>
    </source>
</evidence>
<reference evidence="1 2" key="1">
    <citation type="journal article" date="2023" name="Science">
        <title>Complex scaffold remodeling in plant triterpene biosynthesis.</title>
        <authorList>
            <person name="De La Pena R."/>
            <person name="Hodgson H."/>
            <person name="Liu J.C."/>
            <person name="Stephenson M.J."/>
            <person name="Martin A.C."/>
            <person name="Owen C."/>
            <person name="Harkess A."/>
            <person name="Leebens-Mack J."/>
            <person name="Jimenez L.E."/>
            <person name="Osbourn A."/>
            <person name="Sattely E.S."/>
        </authorList>
    </citation>
    <scope>NUCLEOTIDE SEQUENCE [LARGE SCALE GENOMIC DNA]</scope>
    <source>
        <strain evidence="2">cv. JPN11</strain>
        <tissue evidence="1">Leaf</tissue>
    </source>
</reference>
<sequence length="795" mass="89074">MAAFRSPSGSSTPEVKSYGITKPISVAEPTEADFQRNTELEKFLVDSGLYASEEEDAKRKEVIGHLDQIVKAWVREMTRQRGCSDQTVEDANAVIFTFGSYRLGAHGPGSDVDALCVGPSYVNRDEDFFIILHDILAKMEEVTELQPIPDAHVPVMKFKFQGISIDLLYASISLPVVPEDIDISHTSVLNNIDEQTVRSLNGCRVADQILKHVPNVEHFRTALRCLKFWAKKRGVYSNVTGFLGGVNWALLVARVCQLYPNAIPSMLVSRFFRVYTQWRWPNPVMLCPIEEDELGFSVWDPRKNPRDRCHHMPIITPAYPCMNSSYNVSLSTLRVMTEQFQYGNRICEEIEFNRALWSALFEPYLFFEAYKNYLEVDIVAADADDFLAWKGWVESRFRQLTLKIERDTNGMLQCHPYPSEYVDPSKPCPNSAFFMGLRMKEKITGQEPQQFDIRRTVDNFREEIGMYLFWKPGMDIYVSHVRRRHLPSFVFSDGQKRSQLLRHLNEQGGKTCEGMKVYQSASSGRHLKRKKEREMEGVKPYKREKRASISPERPLPVFPGSSTCKSGGTSQIGFCEGVCYVEIGDANNNSEVRSSGGHWESEKDNTVGHMPLAGIVDHDPINLNEQNAMCVYNLSVVSNETESSEMVEPSSKRGSLAPCEVPNGEAAGQGSALIEGVGTVTSERLLNGQGDGIKVDQELAKPCNQVAVVEVTERVFESNTGIQNLNCKGVKHAANLNTLLENGCLNASEVFQNTLSEELEPNTALGTIVKSRDGARSESLPKPVTRLSLKTTASA</sequence>
<name>A0ACC1X9K9_MELAZ</name>
<evidence type="ECO:0000313" key="1">
    <source>
        <dbReference type="EMBL" id="KAJ4708125.1"/>
    </source>
</evidence>
<accession>A0ACC1X9K9</accession>
<comment type="caution">
    <text evidence="1">The sequence shown here is derived from an EMBL/GenBank/DDBJ whole genome shotgun (WGS) entry which is preliminary data.</text>
</comment>
<protein>
    <submittedName>
        <fullName evidence="1">Nuclear poly(A) polymerase</fullName>
    </submittedName>
</protein>
<dbReference type="Proteomes" id="UP001164539">
    <property type="component" value="Chromosome 10"/>
</dbReference>
<organism evidence="1 2">
    <name type="scientific">Melia azedarach</name>
    <name type="common">Chinaberry tree</name>
    <dbReference type="NCBI Taxonomy" id="155640"/>
    <lineage>
        <taxon>Eukaryota</taxon>
        <taxon>Viridiplantae</taxon>
        <taxon>Streptophyta</taxon>
        <taxon>Embryophyta</taxon>
        <taxon>Tracheophyta</taxon>
        <taxon>Spermatophyta</taxon>
        <taxon>Magnoliopsida</taxon>
        <taxon>eudicotyledons</taxon>
        <taxon>Gunneridae</taxon>
        <taxon>Pentapetalae</taxon>
        <taxon>rosids</taxon>
        <taxon>malvids</taxon>
        <taxon>Sapindales</taxon>
        <taxon>Meliaceae</taxon>
        <taxon>Melia</taxon>
    </lineage>
</organism>
<proteinExistence type="predicted"/>